<dbReference type="Proteomes" id="UP000030762">
    <property type="component" value="Unassembled WGS sequence"/>
</dbReference>
<proteinExistence type="predicted"/>
<dbReference type="InParanoid" id="T0RSB1"/>
<dbReference type="GeneID" id="19950236"/>
<sequence length="107" mass="11893">MAFSIQTIQIIANSSTMQQQLTMMMPRFLALALFVAVLGQCAAAPSAKPITRPILNPKLRQRDLLDNEALGLPRGDDKFDLPLDNHMLDNDNLGIPRFDSKPKKNGF</sequence>
<dbReference type="RefSeq" id="XP_008613673.1">
    <property type="nucleotide sequence ID" value="XM_008615451.1"/>
</dbReference>
<evidence type="ECO:0000313" key="2">
    <source>
        <dbReference type="EMBL" id="EQC32987.1"/>
    </source>
</evidence>
<evidence type="ECO:0000313" key="3">
    <source>
        <dbReference type="Proteomes" id="UP000030762"/>
    </source>
</evidence>
<feature type="chain" id="PRO_5004584191" evidence="1">
    <location>
        <begin position="44"/>
        <end position="107"/>
    </location>
</feature>
<reference evidence="2 3" key="1">
    <citation type="submission" date="2012-04" db="EMBL/GenBank/DDBJ databases">
        <title>The Genome Sequence of Saprolegnia declina VS20.</title>
        <authorList>
            <consortium name="The Broad Institute Genome Sequencing Platform"/>
            <person name="Russ C."/>
            <person name="Nusbaum C."/>
            <person name="Tyler B."/>
            <person name="van West P."/>
            <person name="Dieguez-Uribeondo J."/>
            <person name="de Bruijn I."/>
            <person name="Tripathy S."/>
            <person name="Jiang R."/>
            <person name="Young S.K."/>
            <person name="Zeng Q."/>
            <person name="Gargeya S."/>
            <person name="Fitzgerald M."/>
            <person name="Haas B."/>
            <person name="Abouelleil A."/>
            <person name="Alvarado L."/>
            <person name="Arachchi H.M."/>
            <person name="Berlin A."/>
            <person name="Chapman S.B."/>
            <person name="Goldberg J."/>
            <person name="Griggs A."/>
            <person name="Gujja S."/>
            <person name="Hansen M."/>
            <person name="Howarth C."/>
            <person name="Imamovic A."/>
            <person name="Larimer J."/>
            <person name="McCowen C."/>
            <person name="Montmayeur A."/>
            <person name="Murphy C."/>
            <person name="Neiman D."/>
            <person name="Pearson M."/>
            <person name="Priest M."/>
            <person name="Roberts A."/>
            <person name="Saif S."/>
            <person name="Shea T."/>
            <person name="Sisk P."/>
            <person name="Sykes S."/>
            <person name="Wortman J."/>
            <person name="Nusbaum C."/>
            <person name="Birren B."/>
        </authorList>
    </citation>
    <scope>NUCLEOTIDE SEQUENCE [LARGE SCALE GENOMIC DNA]</scope>
    <source>
        <strain evidence="2 3">VS20</strain>
    </source>
</reference>
<dbReference type="VEuPathDB" id="FungiDB:SDRG_09509"/>
<accession>T0RSB1</accession>
<keyword evidence="3" id="KW-1185">Reference proteome</keyword>
<dbReference type="EMBL" id="JH767161">
    <property type="protein sequence ID" value="EQC32987.1"/>
    <property type="molecule type" value="Genomic_DNA"/>
</dbReference>
<protein>
    <submittedName>
        <fullName evidence="2">Uncharacterized protein</fullName>
    </submittedName>
</protein>
<name>T0RSB1_SAPDV</name>
<organism evidence="2 3">
    <name type="scientific">Saprolegnia diclina (strain VS20)</name>
    <dbReference type="NCBI Taxonomy" id="1156394"/>
    <lineage>
        <taxon>Eukaryota</taxon>
        <taxon>Sar</taxon>
        <taxon>Stramenopiles</taxon>
        <taxon>Oomycota</taxon>
        <taxon>Saprolegniomycetes</taxon>
        <taxon>Saprolegniales</taxon>
        <taxon>Saprolegniaceae</taxon>
        <taxon>Saprolegnia</taxon>
    </lineage>
</organism>
<keyword evidence="1" id="KW-0732">Signal</keyword>
<gene>
    <name evidence="2" type="ORF">SDRG_09509</name>
</gene>
<dbReference type="AlphaFoldDB" id="T0RSB1"/>
<evidence type="ECO:0000256" key="1">
    <source>
        <dbReference type="SAM" id="SignalP"/>
    </source>
</evidence>
<feature type="signal peptide" evidence="1">
    <location>
        <begin position="1"/>
        <end position="43"/>
    </location>
</feature>